<evidence type="ECO:0000256" key="1">
    <source>
        <dbReference type="ARBA" id="ARBA00004141"/>
    </source>
</evidence>
<feature type="transmembrane region" description="Helical" evidence="5">
    <location>
        <begin position="347"/>
        <end position="372"/>
    </location>
</feature>
<sequence length="437" mass="46083">MSEFSMLGMAVYTAGNMIGTGTHQTLIKLAGDGCDNALWANFLLAGLLASLSAVPLLHLYEQFPTSDCLHRAASAGLGGFWGPLVSFVNGQLITIELIFAVTMQTSFFGDCVSDLLAADPAGTTPVVVCLVLLVVLFSVYRISGALFTANVAWTLGVVELITVGLLVLSGPLRLLAGGSLRPTVALLDWSRTQPAGFLSGIHVAIFAYGGFPGMLQEGGLVKDPRRNLPLGILTACVMTTCVYSLMSASVLLVVEPGAIARFTNGFDALRGTLPDRAIGMISCTVLSSVANNIMENTLVVIENVHQMTTVKDGCRKLVPAGVGFCSPDVLVYGAIAILTALKKRIGLGALLGDAVDFALILQFAIFAVLSIVNIDGQQPLNRRSIVPVLSLAANGLVGAWHLYNASATPMVILMCLVFLPLSFSCKGTFVKMERKTK</sequence>
<keyword evidence="3 5" id="KW-1133">Transmembrane helix</keyword>
<feature type="transmembrane region" description="Helical" evidence="5">
    <location>
        <begin position="317"/>
        <end position="341"/>
    </location>
</feature>
<dbReference type="EMBL" id="CAUYUJ010012503">
    <property type="protein sequence ID" value="CAK0834082.1"/>
    <property type="molecule type" value="Genomic_DNA"/>
</dbReference>
<feature type="transmembrane region" description="Helical" evidence="5">
    <location>
        <begin position="195"/>
        <end position="211"/>
    </location>
</feature>
<keyword evidence="8" id="KW-1185">Reference proteome</keyword>
<feature type="transmembrane region" description="Helical" evidence="5">
    <location>
        <begin position="152"/>
        <end position="175"/>
    </location>
</feature>
<keyword evidence="4 5" id="KW-0472">Membrane</keyword>
<evidence type="ECO:0000256" key="3">
    <source>
        <dbReference type="ARBA" id="ARBA00022989"/>
    </source>
</evidence>
<reference evidence="7" key="1">
    <citation type="submission" date="2023-10" db="EMBL/GenBank/DDBJ databases">
        <authorList>
            <person name="Chen Y."/>
            <person name="Shah S."/>
            <person name="Dougan E. K."/>
            <person name="Thang M."/>
            <person name="Chan C."/>
        </authorList>
    </citation>
    <scope>NUCLEOTIDE SEQUENCE [LARGE SCALE GENOMIC DNA]</scope>
</reference>
<evidence type="ECO:0000256" key="4">
    <source>
        <dbReference type="ARBA" id="ARBA00023136"/>
    </source>
</evidence>
<keyword evidence="2 5" id="KW-0812">Transmembrane</keyword>
<dbReference type="Pfam" id="PF00324">
    <property type="entry name" value="AA_permease"/>
    <property type="match status" value="1"/>
</dbReference>
<feature type="transmembrane region" description="Helical" evidence="5">
    <location>
        <begin position="231"/>
        <end position="254"/>
    </location>
</feature>
<dbReference type="Proteomes" id="UP001189429">
    <property type="component" value="Unassembled WGS sequence"/>
</dbReference>
<feature type="transmembrane region" description="Helical" evidence="5">
    <location>
        <begin position="384"/>
        <end position="403"/>
    </location>
</feature>
<comment type="subcellular location">
    <subcellularLocation>
        <location evidence="1">Membrane</location>
        <topology evidence="1">Multi-pass membrane protein</topology>
    </subcellularLocation>
</comment>
<evidence type="ECO:0000256" key="2">
    <source>
        <dbReference type="ARBA" id="ARBA00022692"/>
    </source>
</evidence>
<organism evidence="7 8">
    <name type="scientific">Prorocentrum cordatum</name>
    <dbReference type="NCBI Taxonomy" id="2364126"/>
    <lineage>
        <taxon>Eukaryota</taxon>
        <taxon>Sar</taxon>
        <taxon>Alveolata</taxon>
        <taxon>Dinophyceae</taxon>
        <taxon>Prorocentrales</taxon>
        <taxon>Prorocentraceae</taxon>
        <taxon>Prorocentrum</taxon>
    </lineage>
</organism>
<gene>
    <name evidence="7" type="ORF">PCOR1329_LOCUS31596</name>
</gene>
<comment type="caution">
    <text evidence="7">The sequence shown here is derived from an EMBL/GenBank/DDBJ whole genome shotgun (WGS) entry which is preliminary data.</text>
</comment>
<feature type="transmembrane region" description="Helical" evidence="5">
    <location>
        <begin position="38"/>
        <end position="60"/>
    </location>
</feature>
<evidence type="ECO:0000313" key="7">
    <source>
        <dbReference type="EMBL" id="CAK0834082.1"/>
    </source>
</evidence>
<dbReference type="InterPro" id="IPR004841">
    <property type="entry name" value="AA-permease/SLC12A_dom"/>
</dbReference>
<dbReference type="PANTHER" id="PTHR42770">
    <property type="entry name" value="AMINO ACID TRANSPORTER-RELATED"/>
    <property type="match status" value="1"/>
</dbReference>
<feature type="domain" description="Amino acid permease/ SLC12A" evidence="6">
    <location>
        <begin position="11"/>
        <end position="268"/>
    </location>
</feature>
<evidence type="ECO:0000313" key="8">
    <source>
        <dbReference type="Proteomes" id="UP001189429"/>
    </source>
</evidence>
<dbReference type="Gene3D" id="1.20.1740.10">
    <property type="entry name" value="Amino acid/polyamine transporter I"/>
    <property type="match status" value="1"/>
</dbReference>
<feature type="transmembrane region" description="Helical" evidence="5">
    <location>
        <begin position="80"/>
        <end position="103"/>
    </location>
</feature>
<feature type="transmembrane region" description="Helical" evidence="5">
    <location>
        <begin position="115"/>
        <end position="140"/>
    </location>
</feature>
<accession>A0ABN9SQA7</accession>
<dbReference type="PANTHER" id="PTHR42770:SF7">
    <property type="entry name" value="MEMBRANE PROTEIN"/>
    <property type="match status" value="1"/>
</dbReference>
<feature type="transmembrane region" description="Helical" evidence="5">
    <location>
        <begin position="409"/>
        <end position="429"/>
    </location>
</feature>
<protein>
    <recommendedName>
        <fullName evidence="6">Amino acid permease/ SLC12A domain-containing protein</fullName>
    </recommendedName>
</protein>
<evidence type="ECO:0000256" key="5">
    <source>
        <dbReference type="SAM" id="Phobius"/>
    </source>
</evidence>
<proteinExistence type="predicted"/>
<dbReference type="InterPro" id="IPR050367">
    <property type="entry name" value="APC_superfamily"/>
</dbReference>
<name>A0ABN9SQA7_9DINO</name>
<evidence type="ECO:0000259" key="6">
    <source>
        <dbReference type="Pfam" id="PF00324"/>
    </source>
</evidence>